<sequence length="122" mass="13812">MARRKRYQKTRPKVTWFPEKTEEAGGRRRKAGIASEDKDREEKRGKGKLAVCREREDNTKQIGGRADRSTTKRGTKQRSCGGGSLVQELSGGFPSEKRKPDNKGKETALFTENTGHRYASNR</sequence>
<evidence type="ECO:0000256" key="1">
    <source>
        <dbReference type="SAM" id="MobiDB-lite"/>
    </source>
</evidence>
<feature type="compositionally biased region" description="Basic and acidic residues" evidence="1">
    <location>
        <begin position="51"/>
        <end position="70"/>
    </location>
</feature>
<protein>
    <submittedName>
        <fullName evidence="2">Uncharacterized protein</fullName>
    </submittedName>
</protein>
<proteinExistence type="predicted"/>
<dbReference type="EMBL" id="AC186751">
    <property type="protein sequence ID" value="ABF70050.1"/>
    <property type="molecule type" value="Genomic_DNA"/>
</dbReference>
<gene>
    <name evidence="2" type="ORF">MA4_54N07.26</name>
</gene>
<feature type="compositionally biased region" description="Basic residues" evidence="1">
    <location>
        <begin position="1"/>
        <end position="12"/>
    </location>
</feature>
<reference evidence="2" key="1">
    <citation type="submission" date="2006-05" db="EMBL/GenBank/DDBJ databases">
        <authorList>
            <person name="Town C.D."/>
            <person name="Ronning C.M."/>
            <person name="Cheung F."/>
            <person name="Haas B.J."/>
            <person name="Althoff R."/>
            <person name="Arbogast T."/>
            <person name="Hine E."/>
            <person name="Piffanelli P."/>
            <person name="Tallon L.J."/>
        </authorList>
    </citation>
    <scope>NUCLEOTIDE SEQUENCE</scope>
</reference>
<feature type="compositionally biased region" description="Basic and acidic residues" evidence="1">
    <location>
        <begin position="35"/>
        <end position="44"/>
    </location>
</feature>
<dbReference type="AlphaFoldDB" id="Q1EPA7"/>
<feature type="region of interest" description="Disordered" evidence="1">
    <location>
        <begin position="1"/>
        <end position="122"/>
    </location>
</feature>
<organism evidence="2">
    <name type="scientific">Musa acuminata</name>
    <name type="common">Banana</name>
    <name type="synonym">Musa cavendishii</name>
    <dbReference type="NCBI Taxonomy" id="4641"/>
    <lineage>
        <taxon>Eukaryota</taxon>
        <taxon>Viridiplantae</taxon>
        <taxon>Streptophyta</taxon>
        <taxon>Embryophyta</taxon>
        <taxon>Tracheophyta</taxon>
        <taxon>Spermatophyta</taxon>
        <taxon>Magnoliopsida</taxon>
        <taxon>Liliopsida</taxon>
        <taxon>Zingiberales</taxon>
        <taxon>Musaceae</taxon>
        <taxon>Musa</taxon>
    </lineage>
</organism>
<feature type="compositionally biased region" description="Basic and acidic residues" evidence="1">
    <location>
        <begin position="95"/>
        <end position="106"/>
    </location>
</feature>
<accession>Q1EPA7</accession>
<name>Q1EPA7_MUSAC</name>
<evidence type="ECO:0000313" key="2">
    <source>
        <dbReference type="EMBL" id="ABF70050.1"/>
    </source>
</evidence>